<protein>
    <submittedName>
        <fullName evidence="2">Uncharacterized protein</fullName>
    </submittedName>
</protein>
<feature type="region of interest" description="Disordered" evidence="1">
    <location>
        <begin position="1"/>
        <end position="45"/>
    </location>
</feature>
<dbReference type="EMBL" id="DQUO01000055">
    <property type="protein sequence ID" value="HIP91577.1"/>
    <property type="molecule type" value="Genomic_DNA"/>
</dbReference>
<gene>
    <name evidence="2" type="ORF">EYH21_04695</name>
</gene>
<comment type="caution">
    <text evidence="2">The sequence shown here is derived from an EMBL/GenBank/DDBJ whole genome shotgun (WGS) entry which is preliminary data.</text>
</comment>
<proteinExistence type="predicted"/>
<evidence type="ECO:0000313" key="3">
    <source>
        <dbReference type="Proteomes" id="UP000618343"/>
    </source>
</evidence>
<sequence>MDIFTPDEPTTSEPTSEPTTSTTTTPEPTTTSSTTSTTTSEPTIQNTYEVSTEVSTQNTYGIVYPNSRPLYNIPDYYNNMIKVSMGDISVSMSILGYYETSDAIENIIDWYITKLTSMGYYIVEYIPPVKISSPYGVYEYSYVIFEKGDYGIGIWAVRDPIEGRTIYWIGEIFVE</sequence>
<name>A0A832ZJF1_9EURY</name>
<evidence type="ECO:0000313" key="2">
    <source>
        <dbReference type="EMBL" id="HIP91577.1"/>
    </source>
</evidence>
<dbReference type="Proteomes" id="UP000618343">
    <property type="component" value="Unassembled WGS sequence"/>
</dbReference>
<dbReference type="AlphaFoldDB" id="A0A832ZJF1"/>
<organism evidence="2 3">
    <name type="scientific">Methanothermococcus okinawensis</name>
    <dbReference type="NCBI Taxonomy" id="155863"/>
    <lineage>
        <taxon>Archaea</taxon>
        <taxon>Methanobacteriati</taxon>
        <taxon>Methanobacteriota</taxon>
        <taxon>Methanomada group</taxon>
        <taxon>Methanococci</taxon>
        <taxon>Methanococcales</taxon>
        <taxon>Methanococcaceae</taxon>
        <taxon>Methanothermococcus</taxon>
    </lineage>
</organism>
<evidence type="ECO:0000256" key="1">
    <source>
        <dbReference type="SAM" id="MobiDB-lite"/>
    </source>
</evidence>
<reference evidence="2" key="1">
    <citation type="journal article" date="2020" name="ISME J.">
        <title>Gammaproteobacteria mediating utilization of methyl-, sulfur- and petroleum organic compounds in deep ocean hydrothermal plumes.</title>
        <authorList>
            <person name="Zhou Z."/>
            <person name="Liu Y."/>
            <person name="Pan J."/>
            <person name="Cron B.R."/>
            <person name="Toner B.M."/>
            <person name="Anantharaman K."/>
            <person name="Breier J.A."/>
            <person name="Dick G.J."/>
            <person name="Li M."/>
        </authorList>
    </citation>
    <scope>NUCLEOTIDE SEQUENCE</scope>
    <source>
        <strain evidence="2">SZUA-1471</strain>
    </source>
</reference>
<feature type="compositionally biased region" description="Low complexity" evidence="1">
    <location>
        <begin position="1"/>
        <end position="43"/>
    </location>
</feature>
<accession>A0A832ZJF1</accession>